<dbReference type="GeneID" id="87864503"/>
<organism evidence="1 2">
    <name type="scientific">Neurospora tetraspora</name>
    <dbReference type="NCBI Taxonomy" id="94610"/>
    <lineage>
        <taxon>Eukaryota</taxon>
        <taxon>Fungi</taxon>
        <taxon>Dikarya</taxon>
        <taxon>Ascomycota</taxon>
        <taxon>Pezizomycotina</taxon>
        <taxon>Sordariomycetes</taxon>
        <taxon>Sordariomycetidae</taxon>
        <taxon>Sordariales</taxon>
        <taxon>Sordariaceae</taxon>
        <taxon>Neurospora</taxon>
    </lineage>
</organism>
<proteinExistence type="predicted"/>
<comment type="caution">
    <text evidence="1">The sequence shown here is derived from an EMBL/GenBank/DDBJ whole genome shotgun (WGS) entry which is preliminary data.</text>
</comment>
<dbReference type="EMBL" id="JAUEPP010000007">
    <property type="protein sequence ID" value="KAK3339356.1"/>
    <property type="molecule type" value="Genomic_DNA"/>
</dbReference>
<name>A0AAE0J9W0_9PEZI</name>
<protein>
    <submittedName>
        <fullName evidence="1">Uncharacterized protein</fullName>
    </submittedName>
</protein>
<reference evidence="1" key="1">
    <citation type="journal article" date="2023" name="Mol. Phylogenet. Evol.">
        <title>Genome-scale phylogeny and comparative genomics of the fungal order Sordariales.</title>
        <authorList>
            <person name="Hensen N."/>
            <person name="Bonometti L."/>
            <person name="Westerberg I."/>
            <person name="Brannstrom I.O."/>
            <person name="Guillou S."/>
            <person name="Cros-Aarteil S."/>
            <person name="Calhoun S."/>
            <person name="Haridas S."/>
            <person name="Kuo A."/>
            <person name="Mondo S."/>
            <person name="Pangilinan J."/>
            <person name="Riley R."/>
            <person name="LaButti K."/>
            <person name="Andreopoulos B."/>
            <person name="Lipzen A."/>
            <person name="Chen C."/>
            <person name="Yan M."/>
            <person name="Daum C."/>
            <person name="Ng V."/>
            <person name="Clum A."/>
            <person name="Steindorff A."/>
            <person name="Ohm R.A."/>
            <person name="Martin F."/>
            <person name="Silar P."/>
            <person name="Natvig D.O."/>
            <person name="Lalanne C."/>
            <person name="Gautier V."/>
            <person name="Ament-Velasquez S.L."/>
            <person name="Kruys A."/>
            <person name="Hutchinson M.I."/>
            <person name="Powell A.J."/>
            <person name="Barry K."/>
            <person name="Miller A.N."/>
            <person name="Grigoriev I.V."/>
            <person name="Debuchy R."/>
            <person name="Gladieux P."/>
            <person name="Hiltunen Thoren M."/>
            <person name="Johannesson H."/>
        </authorList>
    </citation>
    <scope>NUCLEOTIDE SEQUENCE</scope>
    <source>
        <strain evidence="1">CBS 560.94</strain>
    </source>
</reference>
<sequence>MASPPTEGECFPYRYVAIPVAFKFNMVKNETTDTIIFHTSAAGKTLLTLAAGESGILNGAVHHLTVAPKSNDNQSPPQAKQWMTYQTFKPDDIIKAATATLTALPNGGYRISLYTIDERVVDVNFNRSWSSERVK</sequence>
<accession>A0AAE0J9W0</accession>
<dbReference type="Proteomes" id="UP001278500">
    <property type="component" value="Unassembled WGS sequence"/>
</dbReference>
<reference evidence="1" key="2">
    <citation type="submission" date="2023-06" db="EMBL/GenBank/DDBJ databases">
        <authorList>
            <consortium name="Lawrence Berkeley National Laboratory"/>
            <person name="Haridas S."/>
            <person name="Hensen N."/>
            <person name="Bonometti L."/>
            <person name="Westerberg I."/>
            <person name="Brannstrom I.O."/>
            <person name="Guillou S."/>
            <person name="Cros-Aarteil S."/>
            <person name="Calhoun S."/>
            <person name="Kuo A."/>
            <person name="Mondo S."/>
            <person name="Pangilinan J."/>
            <person name="Riley R."/>
            <person name="Labutti K."/>
            <person name="Andreopoulos B."/>
            <person name="Lipzen A."/>
            <person name="Chen C."/>
            <person name="Yanf M."/>
            <person name="Daum C."/>
            <person name="Ng V."/>
            <person name="Clum A."/>
            <person name="Steindorff A."/>
            <person name="Ohm R."/>
            <person name="Martin F."/>
            <person name="Silar P."/>
            <person name="Natvig D."/>
            <person name="Lalanne C."/>
            <person name="Gautier V."/>
            <person name="Ament-Velasquez S.L."/>
            <person name="Kruys A."/>
            <person name="Hutchinson M.I."/>
            <person name="Powell A.J."/>
            <person name="Barry K."/>
            <person name="Miller A.N."/>
            <person name="Grigoriev I.V."/>
            <person name="Debuchy R."/>
            <person name="Gladieux P."/>
            <person name="Thoren M.H."/>
            <person name="Johannesson H."/>
        </authorList>
    </citation>
    <scope>NUCLEOTIDE SEQUENCE</scope>
    <source>
        <strain evidence="1">CBS 560.94</strain>
    </source>
</reference>
<evidence type="ECO:0000313" key="1">
    <source>
        <dbReference type="EMBL" id="KAK3339356.1"/>
    </source>
</evidence>
<gene>
    <name evidence="1" type="ORF">B0H65DRAFT_476219</name>
</gene>
<dbReference type="AlphaFoldDB" id="A0AAE0J9W0"/>
<dbReference type="RefSeq" id="XP_062678716.1">
    <property type="nucleotide sequence ID" value="XM_062827349.1"/>
</dbReference>
<evidence type="ECO:0000313" key="2">
    <source>
        <dbReference type="Proteomes" id="UP001278500"/>
    </source>
</evidence>
<keyword evidence="2" id="KW-1185">Reference proteome</keyword>